<proteinExistence type="predicted"/>
<dbReference type="InterPro" id="IPR046798">
    <property type="entry name" value="2OG-FeII_Oxy_6"/>
</dbReference>
<dbReference type="Proteomes" id="UP000037035">
    <property type="component" value="Unassembled WGS sequence"/>
</dbReference>
<evidence type="ECO:0000259" key="2">
    <source>
        <dbReference type="Pfam" id="PF20515"/>
    </source>
</evidence>
<dbReference type="AlphaFoldDB" id="A0A0L6UHN8"/>
<feature type="domain" description="Tet-like 2OG-Fe(II) oxygenase" evidence="2">
    <location>
        <begin position="21"/>
        <end position="135"/>
    </location>
</feature>
<keyword evidence="1" id="KW-0812">Transmembrane</keyword>
<protein>
    <recommendedName>
        <fullName evidence="2">Tet-like 2OG-Fe(II) oxygenase domain-containing protein</fullName>
    </recommendedName>
</protein>
<keyword evidence="4" id="KW-1185">Reference proteome</keyword>
<dbReference type="VEuPathDB" id="FungiDB:VP01_6154g1"/>
<keyword evidence="1" id="KW-1133">Transmembrane helix</keyword>
<keyword evidence="1" id="KW-0472">Membrane</keyword>
<comment type="caution">
    <text evidence="3">The sequence shown here is derived from an EMBL/GenBank/DDBJ whole genome shotgun (WGS) entry which is preliminary data.</text>
</comment>
<reference evidence="3 4" key="1">
    <citation type="submission" date="2015-08" db="EMBL/GenBank/DDBJ databases">
        <title>Next Generation Sequencing and Analysis of the Genome of Puccinia sorghi L Schw, the Causal Agent of Maize Common Rust.</title>
        <authorList>
            <person name="Rochi L."/>
            <person name="Burguener G."/>
            <person name="Darino M."/>
            <person name="Turjanski A."/>
            <person name="Kreff E."/>
            <person name="Dieguez M.J."/>
            <person name="Sacco F."/>
        </authorList>
    </citation>
    <scope>NUCLEOTIDE SEQUENCE [LARGE SCALE GENOMIC DNA]</scope>
    <source>
        <strain evidence="3 4">RO10H11247</strain>
    </source>
</reference>
<dbReference type="EMBL" id="LAVV01011446">
    <property type="protein sequence ID" value="KNZ47777.1"/>
    <property type="molecule type" value="Genomic_DNA"/>
</dbReference>
<dbReference type="Pfam" id="PF20515">
    <property type="entry name" value="2OG-FeII_Oxy_6"/>
    <property type="match status" value="1"/>
</dbReference>
<evidence type="ECO:0000313" key="3">
    <source>
        <dbReference type="EMBL" id="KNZ47777.1"/>
    </source>
</evidence>
<sequence>MVTVKIQRPAFADTLSMDPNSLGWQKGYEEASKIGIMGIAAKVAKDPDGYCELQSHVPEQNTFIGKRFYLVSGPLFDEVKKQHNALKEPGLEPKFKEDPDGFTCHLFFTISNFANKTHKDDCVPGNPLHILTYLFFPILFLNPYILAWGYIASSPRRLKQLLKKLNRMSMQKILIKASGVL</sequence>
<gene>
    <name evidence="3" type="ORF">VP01_6154g1</name>
</gene>
<accession>A0A0L6UHN8</accession>
<name>A0A0L6UHN8_9BASI</name>
<feature type="transmembrane region" description="Helical" evidence="1">
    <location>
        <begin position="130"/>
        <end position="151"/>
    </location>
</feature>
<evidence type="ECO:0000313" key="4">
    <source>
        <dbReference type="Proteomes" id="UP000037035"/>
    </source>
</evidence>
<evidence type="ECO:0000256" key="1">
    <source>
        <dbReference type="SAM" id="Phobius"/>
    </source>
</evidence>
<dbReference type="STRING" id="27349.A0A0L6UHN8"/>
<organism evidence="3 4">
    <name type="scientific">Puccinia sorghi</name>
    <dbReference type="NCBI Taxonomy" id="27349"/>
    <lineage>
        <taxon>Eukaryota</taxon>
        <taxon>Fungi</taxon>
        <taxon>Dikarya</taxon>
        <taxon>Basidiomycota</taxon>
        <taxon>Pucciniomycotina</taxon>
        <taxon>Pucciniomycetes</taxon>
        <taxon>Pucciniales</taxon>
        <taxon>Pucciniaceae</taxon>
        <taxon>Puccinia</taxon>
    </lineage>
</organism>